<keyword evidence="1" id="KW-0472">Membrane</keyword>
<dbReference type="EMBL" id="CP047895">
    <property type="protein sequence ID" value="QHL90870.1"/>
    <property type="molecule type" value="Genomic_DNA"/>
</dbReference>
<keyword evidence="3" id="KW-1185">Reference proteome</keyword>
<proteinExistence type="predicted"/>
<dbReference type="KEGG" id="schy:GVO57_08625"/>
<dbReference type="Proteomes" id="UP000464468">
    <property type="component" value="Chromosome"/>
</dbReference>
<dbReference type="AlphaFoldDB" id="A0A7Z2S5A6"/>
<evidence type="ECO:0000313" key="3">
    <source>
        <dbReference type="Proteomes" id="UP000464468"/>
    </source>
</evidence>
<protein>
    <submittedName>
        <fullName evidence="2">Uncharacterized protein</fullName>
    </submittedName>
</protein>
<keyword evidence="1" id="KW-0812">Transmembrane</keyword>
<keyword evidence="1" id="KW-1133">Transmembrane helix</keyword>
<organism evidence="2 3">
    <name type="scientific">Sphingomonas changnyeongensis</name>
    <dbReference type="NCBI Taxonomy" id="2698679"/>
    <lineage>
        <taxon>Bacteria</taxon>
        <taxon>Pseudomonadati</taxon>
        <taxon>Pseudomonadota</taxon>
        <taxon>Alphaproteobacteria</taxon>
        <taxon>Sphingomonadales</taxon>
        <taxon>Sphingomonadaceae</taxon>
        <taxon>Sphingomonas</taxon>
    </lineage>
</organism>
<feature type="transmembrane region" description="Helical" evidence="1">
    <location>
        <begin position="243"/>
        <end position="262"/>
    </location>
</feature>
<dbReference type="Gene3D" id="1.20.1170.10">
    <property type="match status" value="1"/>
</dbReference>
<evidence type="ECO:0000313" key="2">
    <source>
        <dbReference type="EMBL" id="QHL90870.1"/>
    </source>
</evidence>
<gene>
    <name evidence="2" type="ORF">GVO57_08625</name>
</gene>
<name>A0A7Z2S5A6_9SPHN</name>
<dbReference type="SUPFAM" id="SSF58100">
    <property type="entry name" value="Bacterial hemolysins"/>
    <property type="match status" value="1"/>
</dbReference>
<dbReference type="RefSeq" id="WP_160592796.1">
    <property type="nucleotide sequence ID" value="NZ_CP047895.1"/>
</dbReference>
<reference evidence="2 3" key="1">
    <citation type="submission" date="2020-01" db="EMBL/GenBank/DDBJ databases">
        <title>Sphingomonas sp. C33 whole genome sequece.</title>
        <authorList>
            <person name="Park C."/>
        </authorList>
    </citation>
    <scope>NUCLEOTIDE SEQUENCE [LARGE SCALE GENOMIC DNA]</scope>
    <source>
        <strain evidence="2 3">C33</strain>
    </source>
</reference>
<accession>A0A7Z2S5A6</accession>
<sequence length="683" mass="70082">MTLQYSDINAPHLNRSVLIAPGRRINLAGTDHPLARIAPRTRLGALALNLSVQSSIATIQIIATSTYVNALTALAAPAITFTAPPPGTHGITVQQLQSSWQSFVEQLAALQGRAMAWIATSPGSGASIFSNLVSVAGTIGGINATVQSQFTLLQTLPPGSSEWQKALTSAKSLVGVEIAPLASLGTQIETLSTNLGAAASMLTSAASTGVLQQLQTAYQNEIDALKQDITNCNNTISSDNSKIVGLGFAAGAAIVVGIVGLLNFWNPIGWIMIAGGAAGAYFAIAEIEALKGEIAILTQKIKNDTATIDTDRTAAQTIAAFAQSAQAAANMNSAAQQELNTLIQLCTTLGDEMTAALNDLNQDEIADALTEWNEVVAAAAFLGGITAYIWPGSIQLANPTNLSATGNSAYLVSNSGTVYQYQTGGNSWSALPGSSLSVVSGSGGVFGIDGAPADGSHIEPTPYGLSFLVKAYANGAWTNISTFPAAQIATDGQGHVWAINQTMSDRQAYRYGGSSTGWSALGPMPNSDAPGDIAGCNGKLFAIANNGRGLWAAGGSGWTQIGTATYAAMDANGGWLGLVDTGGNGWVIDTTATSPAPQAMMTGLSLLAQAPNGDQYVTDSSLNLWHVAYVAGQSPSCTQLRANIVGIAVSDGGTVYATDNSGNVWVLTAPATNSWQLLPALPS</sequence>
<evidence type="ECO:0000256" key="1">
    <source>
        <dbReference type="SAM" id="Phobius"/>
    </source>
</evidence>